<protein>
    <submittedName>
        <fullName evidence="5">Transcriptional regulator</fullName>
    </submittedName>
</protein>
<dbReference type="CDD" id="cd00093">
    <property type="entry name" value="HTH_XRE"/>
    <property type="match status" value="1"/>
</dbReference>
<evidence type="ECO:0000313" key="6">
    <source>
        <dbReference type="Proteomes" id="UP000284853"/>
    </source>
</evidence>
<evidence type="ECO:0000259" key="4">
    <source>
        <dbReference type="PROSITE" id="PS50943"/>
    </source>
</evidence>
<evidence type="ECO:0000256" key="1">
    <source>
        <dbReference type="ARBA" id="ARBA00023015"/>
    </source>
</evidence>
<feature type="domain" description="HTH cro/C1-type" evidence="4">
    <location>
        <begin position="46"/>
        <end position="99"/>
    </location>
</feature>
<dbReference type="Proteomes" id="UP000284853">
    <property type="component" value="Unassembled WGS sequence"/>
</dbReference>
<accession>A0ABX9PYU7</accession>
<keyword evidence="6" id="KW-1185">Reference proteome</keyword>
<keyword evidence="2" id="KW-0238">DNA-binding</keyword>
<dbReference type="InterPro" id="IPR001387">
    <property type="entry name" value="Cro/C1-type_HTH"/>
</dbReference>
<evidence type="ECO:0000256" key="2">
    <source>
        <dbReference type="ARBA" id="ARBA00023125"/>
    </source>
</evidence>
<sequence>MTMKRDLFAEIADGLNAWGEAGQGKRTLKTVERTVDREVRLSAVELKEIRENLNISQAVFAYYLQTALTTYQNWEQGRAKPNRQAILLIKLVEKDPATLEQLAGLV</sequence>
<evidence type="ECO:0000256" key="3">
    <source>
        <dbReference type="ARBA" id="ARBA00023163"/>
    </source>
</evidence>
<organism evidence="5 6">
    <name type="scientific">Rahnella variigena</name>
    <dbReference type="NCBI Taxonomy" id="574964"/>
    <lineage>
        <taxon>Bacteria</taxon>
        <taxon>Pseudomonadati</taxon>
        <taxon>Pseudomonadota</taxon>
        <taxon>Gammaproteobacteria</taxon>
        <taxon>Enterobacterales</taxon>
        <taxon>Yersiniaceae</taxon>
        <taxon>Rahnella</taxon>
    </lineage>
</organism>
<dbReference type="PANTHER" id="PTHR36511:SF3">
    <property type="entry name" value="ANTITOXIN HIGA-2"/>
    <property type="match status" value="1"/>
</dbReference>
<dbReference type="SUPFAM" id="SSF47413">
    <property type="entry name" value="lambda repressor-like DNA-binding domains"/>
    <property type="match status" value="1"/>
</dbReference>
<keyword evidence="3" id="KW-0804">Transcription</keyword>
<evidence type="ECO:0000313" key="5">
    <source>
        <dbReference type="EMBL" id="RKF69712.1"/>
    </source>
</evidence>
<comment type="caution">
    <text evidence="5">The sequence shown here is derived from an EMBL/GenBank/DDBJ whole genome shotgun (WGS) entry which is preliminary data.</text>
</comment>
<dbReference type="SMART" id="SM00530">
    <property type="entry name" value="HTH_XRE"/>
    <property type="match status" value="1"/>
</dbReference>
<dbReference type="InterPro" id="IPR052359">
    <property type="entry name" value="HTH-type_reg/antitoxin"/>
</dbReference>
<proteinExistence type="predicted"/>
<dbReference type="Pfam" id="PF01381">
    <property type="entry name" value="HTH_3"/>
    <property type="match status" value="1"/>
</dbReference>
<dbReference type="Gene3D" id="1.10.260.40">
    <property type="entry name" value="lambda repressor-like DNA-binding domains"/>
    <property type="match status" value="1"/>
</dbReference>
<dbReference type="PROSITE" id="PS50943">
    <property type="entry name" value="HTH_CROC1"/>
    <property type="match status" value="1"/>
</dbReference>
<dbReference type="EMBL" id="NSDJ01000001">
    <property type="protein sequence ID" value="RKF69712.1"/>
    <property type="molecule type" value="Genomic_DNA"/>
</dbReference>
<dbReference type="InterPro" id="IPR010982">
    <property type="entry name" value="Lambda_DNA-bd_dom_sf"/>
</dbReference>
<name>A0ABX9PYU7_9GAMM</name>
<reference evidence="5 6" key="1">
    <citation type="submission" date="2017-08" db="EMBL/GenBank/DDBJ databases">
        <title>Comparative genomics of bacteria isolated from necrotic lesions of AOD affected trees.</title>
        <authorList>
            <person name="Doonan J."/>
            <person name="Denman S."/>
            <person name="Mcdonald J.E."/>
        </authorList>
    </citation>
    <scope>NUCLEOTIDE SEQUENCE [LARGE SCALE GENOMIC DNA]</scope>
    <source>
        <strain evidence="5 6">CIP 105588</strain>
    </source>
</reference>
<keyword evidence="1" id="KW-0805">Transcription regulation</keyword>
<dbReference type="PANTHER" id="PTHR36511">
    <property type="entry name" value="MERR FAMILY BACTERIAL REGULATORY PROTEIN"/>
    <property type="match status" value="1"/>
</dbReference>
<gene>
    <name evidence="5" type="ORF">CKQ54_15615</name>
</gene>